<protein>
    <submittedName>
        <fullName evidence="2">Helicase2</fullName>
    </submittedName>
</protein>
<keyword evidence="2" id="KW-0547">Nucleotide-binding</keyword>
<dbReference type="GO" id="GO:0006281">
    <property type="term" value="P:DNA repair"/>
    <property type="evidence" value="ECO:0007669"/>
    <property type="project" value="InterPro"/>
</dbReference>
<dbReference type="InterPro" id="IPR010285">
    <property type="entry name" value="DNA_helicase_pif1-like_DEAD"/>
</dbReference>
<dbReference type="EMBL" id="KJ871680">
    <property type="protein sequence ID" value="AIL25103.1"/>
    <property type="molecule type" value="Genomic_DNA"/>
</dbReference>
<dbReference type="GO" id="GO:0000723">
    <property type="term" value="P:telomere maintenance"/>
    <property type="evidence" value="ECO:0007669"/>
    <property type="project" value="InterPro"/>
</dbReference>
<dbReference type="GO" id="GO:0003678">
    <property type="term" value="F:DNA helicase activity"/>
    <property type="evidence" value="ECO:0007669"/>
    <property type="project" value="InterPro"/>
</dbReference>
<organism evidence="2">
    <name type="scientific">Mamestra brassicae nuclear polyhedrosis virus</name>
    <name type="common">MbNPV</name>
    <dbReference type="NCBI Taxonomy" id="78219"/>
    <lineage>
        <taxon>Viruses</taxon>
        <taxon>Viruses incertae sedis</taxon>
        <taxon>Naldaviricetes</taxon>
        <taxon>Lefavirales</taxon>
        <taxon>Baculoviridae</taxon>
        <taxon>Alphabaculovirus</taxon>
        <taxon>Alphabaculovirus mabrassicae</taxon>
    </lineage>
</organism>
<feature type="domain" description="DNA helicase Pif1-like DEAD-box helicase" evidence="1">
    <location>
        <begin position="34"/>
        <end position="217"/>
    </location>
</feature>
<accession>A0A077D3E2</accession>
<organismHost>
    <name type="scientific">Lepidoptera</name>
    <name type="common">moths &amp; butterflies</name>
    <dbReference type="NCBI Taxonomy" id="7088"/>
</organismHost>
<dbReference type="Pfam" id="PF05970">
    <property type="entry name" value="PIF1"/>
    <property type="match status" value="1"/>
</dbReference>
<proteinExistence type="predicted"/>
<keyword evidence="2" id="KW-0378">Hydrolase</keyword>
<dbReference type="CDD" id="cd18809">
    <property type="entry name" value="SF1_C_RecD"/>
    <property type="match status" value="1"/>
</dbReference>
<keyword evidence="2" id="KW-0347">Helicase</keyword>
<dbReference type="InterPro" id="IPR051055">
    <property type="entry name" value="PIF1_helicase"/>
</dbReference>
<keyword evidence="2" id="KW-0067">ATP-binding</keyword>
<name>A0A077D3E2_NPVMB</name>
<evidence type="ECO:0000313" key="2">
    <source>
        <dbReference type="EMBL" id="AIL25103.1"/>
    </source>
</evidence>
<dbReference type="InterPro" id="IPR027417">
    <property type="entry name" value="P-loop_NTPase"/>
</dbReference>
<sequence>MKRTSVSNNDSTCSKLQKQETNDSVLCLHTPQILNEQQQKLFDYVVNRDQFEPIFVSGSAGTGKSALLKTLKAYWQDLGKHVWVVSYTHLAARNVDGQTIHRQFGFDLKGNLRDSASSFQRTVPDYLIVDEISMVSAKMLEGMNIRLQRMTDEIVPFGGVNTLIFGDLYQLPPISNKRYGKDDTLPPFKAPVWSSLRLYELTINMRQSETDFIEALNMLRVGNVQCLNFFNQKALEQTPSMDVQMSCTSLVSTHAEANAINARCYKHLQNTNKNEQFELQITQKNKSRKLFSMVYNKDQEQLIFKDKMMYCVGTRVMVTFNLKNSPFCNGDIGVIVSIDDKSVRICREADCVEADIAAVEVPFELAKYSKTIVNTITGIPITYAWAVTIHKAQGMTTKNLIVYPQCIFEEGQAYVALSRVTHCDGLKLVCQLTANCVMKMEASDHVYNTQPKLVL</sequence>
<dbReference type="PANTHER" id="PTHR47642">
    <property type="entry name" value="ATP-DEPENDENT DNA HELICASE"/>
    <property type="match status" value="1"/>
</dbReference>
<dbReference type="SUPFAM" id="SSF52540">
    <property type="entry name" value="P-loop containing nucleoside triphosphate hydrolases"/>
    <property type="match status" value="2"/>
</dbReference>
<dbReference type="PANTHER" id="PTHR47642:SF5">
    <property type="entry name" value="ATP-DEPENDENT DNA HELICASE"/>
    <property type="match status" value="1"/>
</dbReference>
<evidence type="ECO:0000259" key="1">
    <source>
        <dbReference type="Pfam" id="PF05970"/>
    </source>
</evidence>
<dbReference type="Gene3D" id="3.40.50.300">
    <property type="entry name" value="P-loop containing nucleotide triphosphate hydrolases"/>
    <property type="match status" value="2"/>
</dbReference>
<reference evidence="2" key="1">
    <citation type="submission" date="2014-05" db="EMBL/GenBank/DDBJ databases">
        <authorList>
            <person name="Hou D."/>
            <person name="Liu X."/>
            <person name="Yin F."/>
            <person name="Zhu Z."/>
            <person name="Wang J."/>
            <person name="Zhang L."/>
            <person name="Kou Z."/>
            <person name="Deng F."/>
            <person name="Wang H."/>
            <person name="Hu Z."/>
        </authorList>
    </citation>
    <scope>NUCLEOTIDE SEQUENCE</scope>
    <source>
        <strain evidence="2">CTa</strain>
    </source>
</reference>